<keyword evidence="6" id="KW-1185">Reference proteome</keyword>
<dbReference type="PANTHER" id="PTHR48073">
    <property type="entry name" value="O-SUCCINYLBENZOATE SYNTHASE-RELATED"/>
    <property type="match status" value="1"/>
</dbReference>
<dbReference type="CDD" id="cd03320">
    <property type="entry name" value="OSBS"/>
    <property type="match status" value="1"/>
</dbReference>
<dbReference type="Gene3D" id="3.20.20.120">
    <property type="entry name" value="Enolase-like C-terminal domain"/>
    <property type="match status" value="1"/>
</dbReference>
<dbReference type="InterPro" id="IPR041338">
    <property type="entry name" value="OSBS_N"/>
</dbReference>
<dbReference type="SUPFAM" id="SSF51604">
    <property type="entry name" value="Enolase C-terminal domain-like"/>
    <property type="match status" value="1"/>
</dbReference>
<feature type="domain" description="Mandelate racemase/muconate lactonizing enzyme C-terminal" evidence="4">
    <location>
        <begin position="127"/>
        <end position="225"/>
    </location>
</feature>
<accession>A0A1M5CTL0</accession>
<dbReference type="RefSeq" id="WP_073002516.1">
    <property type="nucleotide sequence ID" value="NZ_FQUM01000006.1"/>
</dbReference>
<dbReference type="AlphaFoldDB" id="A0A1M5CTL0"/>
<dbReference type="Pfam" id="PF21508">
    <property type="entry name" value="MenC_N"/>
    <property type="match status" value="1"/>
</dbReference>
<dbReference type="SFLD" id="SFLDG00180">
    <property type="entry name" value="muconate_cycloisomerase"/>
    <property type="match status" value="1"/>
</dbReference>
<evidence type="ECO:0000313" key="5">
    <source>
        <dbReference type="EMBL" id="SHF58075.1"/>
    </source>
</evidence>
<evidence type="ECO:0000313" key="6">
    <source>
        <dbReference type="Proteomes" id="UP000184164"/>
    </source>
</evidence>
<sequence length="348" mass="39476">MKAYFKKYELQFKRPARTSRGEYKARKVWYLFLTDNNQTGVGECAPLPDLSYETPEQVEQLLTEVCADPVRFIQNPGLTTNVSSVRFALETAWLDLQNGGKQLLFPSEFTDGKAGIPINGLIWMGSTDFILQQLHEKLEAGFRCIKLKIGSNDFDREVEILNSIRERFDEDQIVLRVDANGAFQLHEAQEKLARLAALKIHSIEQPIAAGQWSKMGEICRKSPVPVALDEELIGVCAASEKEKLLDTIHPQFLVLKPSLHGGFFGCVEWIELAEKRNIRWWITSYLESNIGLNAIAQWTFHKNAQGYQGLGTGSLFTNNISSPLEIEGEELWMVLGKKFEFPENFFAK</sequence>
<protein>
    <submittedName>
        <fullName evidence="5">O-succinylbenzoate synthase</fullName>
    </submittedName>
</protein>
<dbReference type="InterPro" id="IPR018110">
    <property type="entry name" value="Mandel_Rmase/mucon_lact_enz_CS"/>
</dbReference>
<dbReference type="GO" id="GO:0016829">
    <property type="term" value="F:lyase activity"/>
    <property type="evidence" value="ECO:0007669"/>
    <property type="project" value="UniProtKB-KW"/>
</dbReference>
<organism evidence="5 6">
    <name type="scientific">Mariniphaga anaerophila</name>
    <dbReference type="NCBI Taxonomy" id="1484053"/>
    <lineage>
        <taxon>Bacteria</taxon>
        <taxon>Pseudomonadati</taxon>
        <taxon>Bacteroidota</taxon>
        <taxon>Bacteroidia</taxon>
        <taxon>Marinilabiliales</taxon>
        <taxon>Prolixibacteraceae</taxon>
        <taxon>Mariniphaga</taxon>
    </lineage>
</organism>
<dbReference type="InterPro" id="IPR029065">
    <property type="entry name" value="Enolase_C-like"/>
</dbReference>
<dbReference type="OrthoDB" id="9766759at2"/>
<dbReference type="Gene3D" id="3.30.390.10">
    <property type="entry name" value="Enolase-like, N-terminal domain"/>
    <property type="match status" value="1"/>
</dbReference>
<dbReference type="STRING" id="1484053.SAMN05444274_106260"/>
<gene>
    <name evidence="5" type="ORF">SAMN05444274_106260</name>
</gene>
<dbReference type="PANTHER" id="PTHR48073:SF2">
    <property type="entry name" value="O-SUCCINYLBENZOATE SYNTHASE"/>
    <property type="match status" value="1"/>
</dbReference>
<evidence type="ECO:0000256" key="2">
    <source>
        <dbReference type="ARBA" id="ARBA00022842"/>
    </source>
</evidence>
<evidence type="ECO:0000259" key="4">
    <source>
        <dbReference type="SMART" id="SM00922"/>
    </source>
</evidence>
<dbReference type="SFLD" id="SFLDF00009">
    <property type="entry name" value="o-succinylbenzoate_synthase"/>
    <property type="match status" value="1"/>
</dbReference>
<keyword evidence="3" id="KW-0456">Lyase</keyword>
<dbReference type="EMBL" id="FQUM01000006">
    <property type="protein sequence ID" value="SHF58075.1"/>
    <property type="molecule type" value="Genomic_DNA"/>
</dbReference>
<dbReference type="SUPFAM" id="SSF54826">
    <property type="entry name" value="Enolase N-terminal domain-like"/>
    <property type="match status" value="1"/>
</dbReference>
<dbReference type="InterPro" id="IPR013342">
    <property type="entry name" value="Mandelate_racemase_C"/>
</dbReference>
<dbReference type="GO" id="GO:0046872">
    <property type="term" value="F:metal ion binding"/>
    <property type="evidence" value="ECO:0007669"/>
    <property type="project" value="UniProtKB-KW"/>
</dbReference>
<dbReference type="PROSITE" id="PS00909">
    <property type="entry name" value="MR_MLE_2"/>
    <property type="match status" value="1"/>
</dbReference>
<evidence type="ECO:0000256" key="3">
    <source>
        <dbReference type="ARBA" id="ARBA00023239"/>
    </source>
</evidence>
<name>A0A1M5CTL0_9BACT</name>
<dbReference type="InterPro" id="IPR029017">
    <property type="entry name" value="Enolase-like_N"/>
</dbReference>
<dbReference type="Pfam" id="PF13378">
    <property type="entry name" value="MR_MLE_C"/>
    <property type="match status" value="1"/>
</dbReference>
<reference evidence="5 6" key="1">
    <citation type="submission" date="2016-11" db="EMBL/GenBank/DDBJ databases">
        <authorList>
            <person name="Jaros S."/>
            <person name="Januszkiewicz K."/>
            <person name="Wedrychowicz H."/>
        </authorList>
    </citation>
    <scope>NUCLEOTIDE SEQUENCE [LARGE SCALE GENOMIC DNA]</scope>
    <source>
        <strain evidence="5 6">DSM 26910</strain>
    </source>
</reference>
<dbReference type="SMART" id="SM00922">
    <property type="entry name" value="MR_MLE"/>
    <property type="match status" value="1"/>
</dbReference>
<dbReference type="SFLD" id="SFLDS00001">
    <property type="entry name" value="Enolase"/>
    <property type="match status" value="1"/>
</dbReference>
<proteinExistence type="predicted"/>
<dbReference type="InterPro" id="IPR036849">
    <property type="entry name" value="Enolase-like_C_sf"/>
</dbReference>
<keyword evidence="2" id="KW-0460">Magnesium</keyword>
<evidence type="ECO:0000256" key="1">
    <source>
        <dbReference type="ARBA" id="ARBA00022723"/>
    </source>
</evidence>
<dbReference type="GO" id="GO:0016854">
    <property type="term" value="F:racemase and epimerase activity"/>
    <property type="evidence" value="ECO:0007669"/>
    <property type="project" value="UniProtKB-ARBA"/>
</dbReference>
<keyword evidence="1" id="KW-0479">Metal-binding</keyword>
<dbReference type="GO" id="GO:0009063">
    <property type="term" value="P:amino acid catabolic process"/>
    <property type="evidence" value="ECO:0007669"/>
    <property type="project" value="InterPro"/>
</dbReference>
<dbReference type="Proteomes" id="UP000184164">
    <property type="component" value="Unassembled WGS sequence"/>
</dbReference>